<evidence type="ECO:0000313" key="1">
    <source>
        <dbReference type="EMBL" id="CAG6757492.1"/>
    </source>
</evidence>
<sequence length="103" mass="11618">MICFCLPLTRRDWYRTVVVVIASGLLANEVLDAGTIFGVPDQIRGLESNAGIADSGVQSFLSSQWHGTQQRLIVFLRFHQIESGIKRQPCRHPQEHVRTYPIA</sequence>
<reference evidence="1" key="1">
    <citation type="submission" date="2021-05" db="EMBL/GenBank/DDBJ databases">
        <authorList>
            <person name="Alioto T."/>
            <person name="Alioto T."/>
            <person name="Gomez Garrido J."/>
        </authorList>
    </citation>
    <scope>NUCLEOTIDE SEQUENCE</scope>
</reference>
<proteinExistence type="predicted"/>
<dbReference type="AlphaFoldDB" id="A0A8D9A4E6"/>
<name>A0A8D9A4E6_9HEMI</name>
<accession>A0A8D9A4E6</accession>
<protein>
    <submittedName>
        <fullName evidence="1">Uncharacterized protein</fullName>
    </submittedName>
</protein>
<dbReference type="EMBL" id="HBUF01547275">
    <property type="protein sequence ID" value="CAG6757492.1"/>
    <property type="molecule type" value="Transcribed_RNA"/>
</dbReference>
<organism evidence="1">
    <name type="scientific">Cacopsylla melanoneura</name>
    <dbReference type="NCBI Taxonomy" id="428564"/>
    <lineage>
        <taxon>Eukaryota</taxon>
        <taxon>Metazoa</taxon>
        <taxon>Ecdysozoa</taxon>
        <taxon>Arthropoda</taxon>
        <taxon>Hexapoda</taxon>
        <taxon>Insecta</taxon>
        <taxon>Pterygota</taxon>
        <taxon>Neoptera</taxon>
        <taxon>Paraneoptera</taxon>
        <taxon>Hemiptera</taxon>
        <taxon>Sternorrhyncha</taxon>
        <taxon>Psylloidea</taxon>
        <taxon>Psyllidae</taxon>
        <taxon>Psyllinae</taxon>
        <taxon>Cacopsylla</taxon>
    </lineage>
</organism>
<dbReference type="EMBL" id="HBUF01547277">
    <property type="protein sequence ID" value="CAG6757497.1"/>
    <property type="molecule type" value="Transcribed_RNA"/>
</dbReference>